<name>A0A2G1VTS8_9FLAO</name>
<dbReference type="PANTHER" id="PTHR10098:SF108">
    <property type="entry name" value="TETRATRICOPEPTIDE REPEAT PROTEIN 28"/>
    <property type="match status" value="1"/>
</dbReference>
<evidence type="ECO:0000259" key="2">
    <source>
        <dbReference type="Pfam" id="PF12770"/>
    </source>
</evidence>
<gene>
    <name evidence="3" type="ORF">CJ305_04170</name>
</gene>
<evidence type="ECO:0000256" key="1">
    <source>
        <dbReference type="SAM" id="SignalP"/>
    </source>
</evidence>
<keyword evidence="1" id="KW-0732">Signal</keyword>
<sequence>MRILVLWLFFSASLWAQQQAVPVDINRNQNFQKFTALKKAGNNREAFKLGYELLDAYYTHTDLYFDLGIARAALPNAPQEGAAMVQKAYDLEPIYDRLAQAAISYAFYTKDLVRAKQLLWEYSFYPRPPEDFNAAMNYLTGSLNYYKSSFTADQANTAQQLLNAHRSEATQNMKYFWEHFNPVYSATLDEMVQKGPAHYLNLLAPVKKQMQAGAFPVSYYNQSLETLATRTFWNNWNQAAILIPELKEQFSNARTTPMMKLKIYDILSKINEVNRNYEDNLNLATIMLDELPKYSYSNSAIMLAANNYLFSLIQREQFKEAYAFAKQVENLFGKVTQPEVKMNGYYNLSRAYTYGGDKARGIQLAEAGVAYMKNTSNESHPQFGKTLPENLQALNVFQDKSTLVETDLNSNDVIELYDYGQRLGMQKKYVEAVPFYEKAFQLYKPKVKAATGSERSNLLDLYTKIGGNLIACLFESKQTDKIFPVMEELKANGLLTSKSGATPVSLPVLQKSLKPDEALLYYTDVMRGNTNEGVYMAAVITNNTFNYRYVNAAGALMRVYVDRNADIGAIEKKMAQRELRPPHYTLYRNLEEAGYNQYKKGDFVLLAELYRSFLNPTEGGEVQQQFTDSAYRDYIAGAFYTDLVSRLEPWFEGKKRLYISADGILNFLPFESFKNPLNRYLVEDYEIGYVPSGSLLVDLRKRTAPAYEKNVLAFGDAKYEKYARAGREVKSGADIKRLELDVEKSLQLQEPLDYAFATFSKEAMKYLQGAKAEVLAINELVPKTDLFLDTQMTENQFKKLNAAGALHKYKAIHLSSHAMVHPYIFDLSAIAFSVYANPRDGEDGMLTVSEMANLDIQTDFMFLSACQTGLGKLVPGEGVQGLNQAMLMAGANSTLTTLWSVNDYGTMIYTTQLYNKIFNENKDYLTASTEVKRAFIRGDYSKQLDLSHPQYWAPFIYTGK</sequence>
<dbReference type="InterPro" id="IPR024983">
    <property type="entry name" value="CHAT_dom"/>
</dbReference>
<proteinExistence type="predicted"/>
<protein>
    <recommendedName>
        <fullName evidence="2">CHAT domain-containing protein</fullName>
    </recommendedName>
</protein>
<evidence type="ECO:0000313" key="4">
    <source>
        <dbReference type="Proteomes" id="UP000229433"/>
    </source>
</evidence>
<dbReference type="PANTHER" id="PTHR10098">
    <property type="entry name" value="RAPSYN-RELATED"/>
    <property type="match status" value="1"/>
</dbReference>
<organism evidence="3 4">
    <name type="scientific">Leeuwenhoekiella nanhaiensis</name>
    <dbReference type="NCBI Taxonomy" id="1655491"/>
    <lineage>
        <taxon>Bacteria</taxon>
        <taxon>Pseudomonadati</taxon>
        <taxon>Bacteroidota</taxon>
        <taxon>Flavobacteriia</taxon>
        <taxon>Flavobacteriales</taxon>
        <taxon>Flavobacteriaceae</taxon>
        <taxon>Leeuwenhoekiella</taxon>
    </lineage>
</organism>
<comment type="caution">
    <text evidence="3">The sequence shown here is derived from an EMBL/GenBank/DDBJ whole genome shotgun (WGS) entry which is preliminary data.</text>
</comment>
<dbReference type="Proteomes" id="UP000229433">
    <property type="component" value="Unassembled WGS sequence"/>
</dbReference>
<feature type="signal peptide" evidence="1">
    <location>
        <begin position="1"/>
        <end position="16"/>
    </location>
</feature>
<accession>A0A2G1VTS8</accession>
<feature type="chain" id="PRO_5013726825" description="CHAT domain-containing protein" evidence="1">
    <location>
        <begin position="17"/>
        <end position="960"/>
    </location>
</feature>
<dbReference type="RefSeq" id="WP_099645001.1">
    <property type="nucleotide sequence ID" value="NZ_KZ319288.1"/>
</dbReference>
<reference evidence="3 4" key="1">
    <citation type="submission" date="2017-08" db="EMBL/GenBank/DDBJ databases">
        <title>The whole genome shortgun sequences of strain Leeuwenhoekiella nanhaiensis G18 from the South China Sea.</title>
        <authorList>
            <person name="Liu Q."/>
        </authorList>
    </citation>
    <scope>NUCLEOTIDE SEQUENCE [LARGE SCALE GENOMIC DNA]</scope>
    <source>
        <strain evidence="3 4">G18</strain>
    </source>
</reference>
<dbReference type="Pfam" id="PF12770">
    <property type="entry name" value="CHAT"/>
    <property type="match status" value="1"/>
</dbReference>
<feature type="domain" description="CHAT" evidence="2">
    <location>
        <begin position="643"/>
        <end position="959"/>
    </location>
</feature>
<keyword evidence="4" id="KW-1185">Reference proteome</keyword>
<evidence type="ECO:0000313" key="3">
    <source>
        <dbReference type="EMBL" id="PHQ30166.1"/>
    </source>
</evidence>
<dbReference type="EMBL" id="NQXA01000002">
    <property type="protein sequence ID" value="PHQ30166.1"/>
    <property type="molecule type" value="Genomic_DNA"/>
</dbReference>
<dbReference type="AlphaFoldDB" id="A0A2G1VTS8"/>
<dbReference type="OrthoDB" id="9771112at2"/>